<organism evidence="2 3">
    <name type="scientific">Mucilaginibacter gilvus</name>
    <dbReference type="NCBI Taxonomy" id="2305909"/>
    <lineage>
        <taxon>Bacteria</taxon>
        <taxon>Pseudomonadati</taxon>
        <taxon>Bacteroidota</taxon>
        <taxon>Sphingobacteriia</taxon>
        <taxon>Sphingobacteriales</taxon>
        <taxon>Sphingobacteriaceae</taxon>
        <taxon>Mucilaginibacter</taxon>
    </lineage>
</organism>
<sequence length="67" mass="7328">MNIVQKARAIGTVLVLSAIIIGGVGLKAHLATNESYTWGGTLFMFSMPVLVIGLLFWSFTINFKRRG</sequence>
<comment type="caution">
    <text evidence="2">The sequence shown here is derived from an EMBL/GenBank/DDBJ whole genome shotgun (WGS) entry which is preliminary data.</text>
</comment>
<gene>
    <name evidence="2" type="ORF">EPL05_19105</name>
</gene>
<dbReference type="RefSeq" id="WP_128535603.1">
    <property type="nucleotide sequence ID" value="NZ_SBIW01000009.1"/>
</dbReference>
<evidence type="ECO:0000256" key="1">
    <source>
        <dbReference type="SAM" id="Phobius"/>
    </source>
</evidence>
<name>A0A3S3YR73_9SPHI</name>
<keyword evidence="1" id="KW-1133">Transmembrane helix</keyword>
<reference evidence="2 3" key="1">
    <citation type="submission" date="2019-01" db="EMBL/GenBank/DDBJ databases">
        <title>Mucilaginibacter antarcticum sp. nov., isolated from antarctic soil.</title>
        <authorList>
            <person name="Yan Y.-Q."/>
            <person name="Du Z.-J."/>
        </authorList>
    </citation>
    <scope>NUCLEOTIDE SEQUENCE [LARGE SCALE GENOMIC DNA]</scope>
    <source>
        <strain evidence="2 3">F01003</strain>
    </source>
</reference>
<feature type="transmembrane region" description="Helical" evidence="1">
    <location>
        <begin position="38"/>
        <end position="59"/>
    </location>
</feature>
<evidence type="ECO:0000313" key="3">
    <source>
        <dbReference type="Proteomes" id="UP000286701"/>
    </source>
</evidence>
<dbReference type="EMBL" id="SBIW01000009">
    <property type="protein sequence ID" value="RWY48556.1"/>
    <property type="molecule type" value="Genomic_DNA"/>
</dbReference>
<proteinExistence type="predicted"/>
<dbReference type="Proteomes" id="UP000286701">
    <property type="component" value="Unassembled WGS sequence"/>
</dbReference>
<keyword evidence="3" id="KW-1185">Reference proteome</keyword>
<evidence type="ECO:0000313" key="2">
    <source>
        <dbReference type="EMBL" id="RWY48556.1"/>
    </source>
</evidence>
<keyword evidence="1" id="KW-0472">Membrane</keyword>
<keyword evidence="1" id="KW-0812">Transmembrane</keyword>
<feature type="transmembrane region" description="Helical" evidence="1">
    <location>
        <begin position="7"/>
        <end position="26"/>
    </location>
</feature>
<protein>
    <submittedName>
        <fullName evidence="2">Uncharacterized protein</fullName>
    </submittedName>
</protein>
<dbReference type="AlphaFoldDB" id="A0A3S3YR73"/>
<accession>A0A3S3YR73</accession>